<dbReference type="Gene3D" id="1.20.1160.20">
    <property type="match status" value="2"/>
</dbReference>
<evidence type="ECO:0000256" key="10">
    <source>
        <dbReference type="ARBA" id="ARBA00034103"/>
    </source>
</evidence>
<dbReference type="Proteomes" id="UP001205998">
    <property type="component" value="Unassembled WGS sequence"/>
</dbReference>
<dbReference type="GO" id="GO:0005737">
    <property type="term" value="C:cytoplasm"/>
    <property type="evidence" value="ECO:0007669"/>
    <property type="project" value="UniProtKB-SubCell"/>
</dbReference>
<evidence type="ECO:0000256" key="13">
    <source>
        <dbReference type="ARBA" id="ARBA00074537"/>
    </source>
</evidence>
<evidence type="ECO:0000256" key="1">
    <source>
        <dbReference type="ARBA" id="ARBA00004496"/>
    </source>
</evidence>
<feature type="compositionally biased region" description="Basic and acidic residues" evidence="14">
    <location>
        <begin position="997"/>
        <end position="1025"/>
    </location>
</feature>
<dbReference type="CDD" id="cd07356">
    <property type="entry name" value="HN_L-whirlin_R1_like"/>
    <property type="match status" value="1"/>
</dbReference>
<feature type="compositionally biased region" description="Polar residues" evidence="14">
    <location>
        <begin position="558"/>
        <end position="579"/>
    </location>
</feature>
<dbReference type="FunFam" id="1.20.1160.20:FF:000003">
    <property type="entry name" value="Whirlin a"/>
    <property type="match status" value="1"/>
</dbReference>
<dbReference type="CDD" id="cd06742">
    <property type="entry name" value="PDZ3_FL-whirlin-like"/>
    <property type="match status" value="1"/>
</dbReference>
<comment type="caution">
    <text evidence="16">The sequence shown here is derived from an EMBL/GenBank/DDBJ whole genome shotgun (WGS) entry which is preliminary data.</text>
</comment>
<evidence type="ECO:0000256" key="5">
    <source>
        <dbReference type="ARBA" id="ARBA00022553"/>
    </source>
</evidence>
<comment type="subunit">
    <text evidence="12">Forms homooligomers. Interacts (via C-terminal PDZ domain) with MYO15A; this interaction is necessary for localization of WHRN to stereocilia tips. Interacts (via C-terminal PDZ domain) with MPP1/p55. Interacts with LRRC4C/NGL1. Interacts with MYO7A. Interacts with RPGR. Interacts with EPS8. Interacts with CASK. Interacts with CIB2. Component of USH2 complex, composed of ADGRV1, PDZD7, USH2A and WHRN. Interacts (via PDZ domains) with PDZD7; the interaction is direct. Interacts (via N-terminal PDZ domain) with USH2A (via cytoplasmic region). Interacts with ADGRV1/MASS1 (via cytoplasmic region).</text>
</comment>
<dbReference type="InterPro" id="IPR033028">
    <property type="entry name" value="Whirlin_HN-like_dom2"/>
</dbReference>
<dbReference type="PANTHER" id="PTHR23116:SF37">
    <property type="entry name" value="WHIRLIN"/>
    <property type="match status" value="1"/>
</dbReference>
<feature type="compositionally biased region" description="Basic and acidic residues" evidence="14">
    <location>
        <begin position="962"/>
        <end position="973"/>
    </location>
</feature>
<sequence length="1259" mass="137894">MSADLERVSLSSSSAGSLASSARALSANVRKLHDALNLLLSELEREQFVHCLNVYHAKRNVYDLVQTLKVILDAPSKRQLLPMLRLVIPRSDQLLFDRYTSEGLYLKSDLLAGRNGEHESADSAIARSALRASPEHQSSTDGTSTALVPLLGRHFLPEPPGEVRQVTLKRHKSNEGLGFSIRGGSEHGVGIYVSLVEPGSMAEKEGLRVGDQILKVNDKVFDRFTHADAVKVLKGSKKLCMSVRSMGRIPGGYVTNHVYTWVDPQGRSVSPPPDLLEHRSATLTRNQGQQRSHMQLLQDGDEKKVNLVLDDGRSLGLMIRGGAEYALGIYITGVDQGSAAECGGLKVGDQILEVNGRSFLSIPHDEAVRVLKASRHLMMTVKDVGRLPHARTVVGETKWIASSQITDSSASSSVAGLSMDQGASASGKMGFYKGVAGSQVTLSSLVNQSRAMLEEQARHLLTETERQTMSYYIQEYRNGHIGVEQLVMALFELLNTHAKFSLLTEMRGLVSAQDVERFDALVLRREIEALKARQGEAGGAALHSDSFSMVSYPDTLASSSGSYMTSTTLSSARNDSAVETNGEDAQESRNALPDISLDEMGSTSESPPSFKPPPPPRVQRRPSRKPAPSERPSSDSSNLHFPAPSHSPTKDQSKHYSVSPKKEPQLAQLSMVNQHSFGPFPRVQSPNRLKPPPAPTVPAPPAPPPLPLSSPEKPKSTPSSPSTSQHFVMVEVHRPNAEPDVNEVRPLPQSRGSTMSQLSDSGQALSEDSGVDIAESGRLSKDSSPRPARTRPLRESAGGGEGSTVKPPGLLEPMSTLVRVPKSASTLGIAIEGGANTRQPLPRIVTIQRGGSAHNCGQLKVGQVILEVNGISLRGREHREAACLIAEAFKTKEKDYIDFLITEFNVAFEAIGSLQAEVHRLREHLEGALRTATRYPSKNNTVHIPPYTSTPHLLQHDFRSLEKKTASKREPKANGRTVNGEQERIIPRRRSASVPRLRPEPDSRRKRSISADRSKVISHDEAEGRERPVHETLCSSCLARYHRSSECHAKNVNSPLTTRYYSSQCPLCGAPKRETVSPPANQSFIQKKARPPWAKHMQPGALYMAVAPPPPVIGSVPMLQCLPVCPSVLYYSSPVVPTSYQKPFYVSLSDGRGSGGHRRRSRFVDAQRSLNRSLGRAITTASSVREMSQRMQDAYTLNIGARELGDQIEEKRGRVLACRLLVWFVHAFECIQEHGWGEDLGRACRIGSGRERNRKQRRR</sequence>
<proteinExistence type="predicted"/>
<dbReference type="GO" id="GO:0032426">
    <property type="term" value="C:stereocilium tip"/>
    <property type="evidence" value="ECO:0007669"/>
    <property type="project" value="TreeGrafter"/>
</dbReference>
<evidence type="ECO:0000256" key="2">
    <source>
        <dbReference type="ARBA" id="ARBA00004624"/>
    </source>
</evidence>
<comment type="function">
    <text evidence="11">Involved in hearing and vision as member of the USH2 complex. Necessary for elongation and maintenance of inner and outer hair cell stereocilia in the organ of Corti in the inner ear. Involved in the maintenance of the hair bundle ankle region, which connects stereocilia in cochlear hair cells of the inner ear. In retina photoreceptors, required for the maintenance of periciliary membrane complex that seems to play a role in regulating intracellular protein transport.</text>
</comment>
<keyword evidence="9" id="KW-0966">Cell projection</keyword>
<feature type="domain" description="PDZ" evidence="15">
    <location>
        <begin position="165"/>
        <end position="236"/>
    </location>
</feature>
<dbReference type="EMBL" id="MU563656">
    <property type="protein sequence ID" value="KAI5612860.1"/>
    <property type="molecule type" value="Genomic_DNA"/>
</dbReference>
<dbReference type="GO" id="GO:0002142">
    <property type="term" value="C:stereocilia ankle link complex"/>
    <property type="evidence" value="ECO:0007669"/>
    <property type="project" value="TreeGrafter"/>
</dbReference>
<dbReference type="InterPro" id="IPR051844">
    <property type="entry name" value="USH2_Complex_Protein"/>
</dbReference>
<dbReference type="Pfam" id="PF00595">
    <property type="entry name" value="PDZ"/>
    <property type="match status" value="3"/>
</dbReference>
<evidence type="ECO:0000256" key="7">
    <source>
        <dbReference type="ARBA" id="ARBA00022740"/>
    </source>
</evidence>
<evidence type="ECO:0000313" key="16">
    <source>
        <dbReference type="EMBL" id="KAI5612860.1"/>
    </source>
</evidence>
<dbReference type="GO" id="GO:0007605">
    <property type="term" value="P:sensory perception of sound"/>
    <property type="evidence" value="ECO:0007669"/>
    <property type="project" value="UniProtKB-KW"/>
</dbReference>
<dbReference type="InterPro" id="IPR001478">
    <property type="entry name" value="PDZ"/>
</dbReference>
<name>A0AAD5ABG1_SILAS</name>
<dbReference type="PANTHER" id="PTHR23116">
    <property type="entry name" value="PDZ DOMAIN CONTAINING WHIRLIN AND HARMONIN-RELATED"/>
    <property type="match status" value="1"/>
</dbReference>
<evidence type="ECO:0000256" key="6">
    <source>
        <dbReference type="ARBA" id="ARBA00022737"/>
    </source>
</evidence>
<dbReference type="CDD" id="cd07357">
    <property type="entry name" value="HN_L-whirlin_R2_like"/>
    <property type="match status" value="1"/>
</dbReference>
<feature type="compositionally biased region" description="Basic and acidic residues" evidence="14">
    <location>
        <begin position="648"/>
        <end position="664"/>
    </location>
</feature>
<gene>
    <name evidence="16" type="ORF">C0J50_4592</name>
</gene>
<evidence type="ECO:0000256" key="8">
    <source>
        <dbReference type="ARBA" id="ARBA00023018"/>
    </source>
</evidence>
<dbReference type="FunFam" id="2.30.42.10:FF:000087">
    <property type="entry name" value="Whirlin a"/>
    <property type="match status" value="1"/>
</dbReference>
<dbReference type="InterPro" id="IPR047056">
    <property type="entry name" value="Whirlin_HN-like_dom1"/>
</dbReference>
<reference evidence="16" key="1">
    <citation type="submission" date="2018-07" db="EMBL/GenBank/DDBJ databases">
        <title>Comparative genomics of catfishes provides insights into carnivory and benthic adaptation.</title>
        <authorList>
            <person name="Zhang Y."/>
            <person name="Wang D."/>
            <person name="Peng Z."/>
            <person name="Zheng S."/>
            <person name="Shao F."/>
            <person name="Tao W."/>
        </authorList>
    </citation>
    <scope>NUCLEOTIDE SEQUENCE</scope>
    <source>
        <strain evidence="16">Chongqing</strain>
    </source>
</reference>
<evidence type="ECO:0000256" key="4">
    <source>
        <dbReference type="ARBA" id="ARBA00022490"/>
    </source>
</evidence>
<dbReference type="Gene3D" id="2.30.42.10">
    <property type="match status" value="3"/>
</dbReference>
<dbReference type="GO" id="GO:0005886">
    <property type="term" value="C:plasma membrane"/>
    <property type="evidence" value="ECO:0007669"/>
    <property type="project" value="TreeGrafter"/>
</dbReference>
<keyword evidence="6" id="KW-0677">Repeat</keyword>
<feature type="region of interest" description="Disordered" evidence="14">
    <location>
        <begin position="558"/>
        <end position="811"/>
    </location>
</feature>
<evidence type="ECO:0000256" key="3">
    <source>
        <dbReference type="ARBA" id="ARBA00004645"/>
    </source>
</evidence>
<dbReference type="PROSITE" id="PS50106">
    <property type="entry name" value="PDZ"/>
    <property type="match status" value="3"/>
</dbReference>
<dbReference type="FunFam" id="2.30.42.10:FF:000111">
    <property type="entry name" value="Whirlin a"/>
    <property type="match status" value="1"/>
</dbReference>
<keyword evidence="17" id="KW-1185">Reference proteome</keyword>
<dbReference type="GO" id="GO:0045202">
    <property type="term" value="C:synapse"/>
    <property type="evidence" value="ECO:0007669"/>
    <property type="project" value="UniProtKB-SubCell"/>
</dbReference>
<evidence type="ECO:0000313" key="17">
    <source>
        <dbReference type="Proteomes" id="UP001205998"/>
    </source>
</evidence>
<feature type="compositionally biased region" description="Polar residues" evidence="14">
    <location>
        <begin position="667"/>
        <end position="676"/>
    </location>
</feature>
<keyword evidence="4" id="KW-0963">Cytoplasm</keyword>
<evidence type="ECO:0000259" key="15">
    <source>
        <dbReference type="PROSITE" id="PS50106"/>
    </source>
</evidence>
<keyword evidence="7" id="KW-1009">Hearing</keyword>
<evidence type="ECO:0000256" key="14">
    <source>
        <dbReference type="SAM" id="MobiDB-lite"/>
    </source>
</evidence>
<accession>A0AAD5ABG1</accession>
<keyword evidence="5" id="KW-0597">Phosphoprotein</keyword>
<dbReference type="CDD" id="cd06741">
    <property type="entry name" value="PDZ2_FL-whirlin"/>
    <property type="match status" value="1"/>
</dbReference>
<dbReference type="InterPro" id="IPR036034">
    <property type="entry name" value="PDZ_sf"/>
</dbReference>
<dbReference type="AlphaFoldDB" id="A0AAD5ABG1"/>
<evidence type="ECO:0000256" key="9">
    <source>
        <dbReference type="ARBA" id="ARBA00023273"/>
    </source>
</evidence>
<evidence type="ECO:0000256" key="11">
    <source>
        <dbReference type="ARBA" id="ARBA00053543"/>
    </source>
</evidence>
<organism evidence="16 17">
    <name type="scientific">Silurus asotus</name>
    <name type="common">Amur catfish</name>
    <name type="synonym">Parasilurus asotus</name>
    <dbReference type="NCBI Taxonomy" id="30991"/>
    <lineage>
        <taxon>Eukaryota</taxon>
        <taxon>Metazoa</taxon>
        <taxon>Chordata</taxon>
        <taxon>Craniata</taxon>
        <taxon>Vertebrata</taxon>
        <taxon>Euteleostomi</taxon>
        <taxon>Actinopterygii</taxon>
        <taxon>Neopterygii</taxon>
        <taxon>Teleostei</taxon>
        <taxon>Ostariophysi</taxon>
        <taxon>Siluriformes</taxon>
        <taxon>Siluridae</taxon>
        <taxon>Silurus</taxon>
    </lineage>
</organism>
<dbReference type="SUPFAM" id="SSF50156">
    <property type="entry name" value="PDZ domain-like"/>
    <property type="match status" value="3"/>
</dbReference>
<evidence type="ECO:0000256" key="12">
    <source>
        <dbReference type="ARBA" id="ARBA00065164"/>
    </source>
</evidence>
<dbReference type="SMART" id="SM00228">
    <property type="entry name" value="PDZ"/>
    <property type="match status" value="3"/>
</dbReference>
<dbReference type="FunFam" id="1.20.1160.20:FF:000002">
    <property type="entry name" value="Whirlin a"/>
    <property type="match status" value="1"/>
</dbReference>
<feature type="compositionally biased region" description="Polar residues" evidence="14">
    <location>
        <begin position="750"/>
        <end position="766"/>
    </location>
</feature>
<dbReference type="GO" id="GO:0005929">
    <property type="term" value="C:cilium"/>
    <property type="evidence" value="ECO:0007669"/>
    <property type="project" value="TreeGrafter"/>
</dbReference>
<dbReference type="GO" id="GO:0060088">
    <property type="term" value="P:auditory receptor cell stereocilium organization"/>
    <property type="evidence" value="ECO:0007669"/>
    <property type="project" value="TreeGrafter"/>
</dbReference>
<dbReference type="CDD" id="cd06740">
    <property type="entry name" value="PDZ1_FL-whirlin"/>
    <property type="match status" value="1"/>
</dbReference>
<feature type="compositionally biased region" description="Pro residues" evidence="14">
    <location>
        <begin position="689"/>
        <end position="708"/>
    </location>
</feature>
<dbReference type="FunFam" id="2.30.42.10:FF:000079">
    <property type="entry name" value="Whirlin a"/>
    <property type="match status" value="1"/>
</dbReference>
<feature type="domain" description="PDZ" evidence="15">
    <location>
        <begin position="817"/>
        <end position="888"/>
    </location>
</feature>
<protein>
    <recommendedName>
        <fullName evidence="13">Whirlin</fullName>
    </recommendedName>
</protein>
<feature type="region of interest" description="Disordered" evidence="14">
    <location>
        <begin position="962"/>
        <end position="1025"/>
    </location>
</feature>
<dbReference type="GO" id="GO:0001917">
    <property type="term" value="C:photoreceptor inner segment"/>
    <property type="evidence" value="ECO:0007669"/>
    <property type="project" value="TreeGrafter"/>
</dbReference>
<keyword evidence="8" id="KW-0770">Synapse</keyword>
<comment type="subcellular location">
    <subcellularLocation>
        <location evidence="2">Cell projection</location>
        <location evidence="2">Growth cone</location>
    </subcellularLocation>
    <subcellularLocation>
        <location evidence="3">Cell projection</location>
        <location evidence="3">Stereocilium</location>
    </subcellularLocation>
    <subcellularLocation>
        <location evidence="1">Cytoplasm</location>
    </subcellularLocation>
    <subcellularLocation>
        <location evidence="10">Synapse</location>
    </subcellularLocation>
</comment>
<dbReference type="GO" id="GO:0030426">
    <property type="term" value="C:growth cone"/>
    <property type="evidence" value="ECO:0007669"/>
    <property type="project" value="UniProtKB-SubCell"/>
</dbReference>
<feature type="domain" description="PDZ" evidence="15">
    <location>
        <begin position="304"/>
        <end position="374"/>
    </location>
</feature>